<proteinExistence type="predicted"/>
<protein>
    <submittedName>
        <fullName evidence="2">Uncharacterized protein</fullName>
    </submittedName>
</protein>
<accession>A0AAV4GFX9</accession>
<evidence type="ECO:0000313" key="3">
    <source>
        <dbReference type="Proteomes" id="UP000762676"/>
    </source>
</evidence>
<feature type="compositionally biased region" description="Basic and acidic residues" evidence="1">
    <location>
        <begin position="97"/>
        <end position="111"/>
    </location>
</feature>
<evidence type="ECO:0000313" key="2">
    <source>
        <dbReference type="EMBL" id="GFR83300.1"/>
    </source>
</evidence>
<organism evidence="2 3">
    <name type="scientific">Elysia marginata</name>
    <dbReference type="NCBI Taxonomy" id="1093978"/>
    <lineage>
        <taxon>Eukaryota</taxon>
        <taxon>Metazoa</taxon>
        <taxon>Spiralia</taxon>
        <taxon>Lophotrochozoa</taxon>
        <taxon>Mollusca</taxon>
        <taxon>Gastropoda</taxon>
        <taxon>Heterobranchia</taxon>
        <taxon>Euthyneura</taxon>
        <taxon>Panpulmonata</taxon>
        <taxon>Sacoglossa</taxon>
        <taxon>Placobranchoidea</taxon>
        <taxon>Plakobranchidae</taxon>
        <taxon>Elysia</taxon>
    </lineage>
</organism>
<comment type="caution">
    <text evidence="2">The sequence shown here is derived from an EMBL/GenBank/DDBJ whole genome shotgun (WGS) entry which is preliminary data.</text>
</comment>
<sequence>MLFLSLLLRSRRKTIHVSMGQSVRQLMVVSREHWRRGEVGGEQGCVLTKSTDQVSCDNLQIKYHVRFSNMLFAEELQRFEVHYVGLSHNAETNTQPGEERLFSKDAAATEKKAKKKGPNIGTDAFYS</sequence>
<dbReference type="EMBL" id="BMAT01004921">
    <property type="protein sequence ID" value="GFR83300.1"/>
    <property type="molecule type" value="Genomic_DNA"/>
</dbReference>
<dbReference type="Proteomes" id="UP000762676">
    <property type="component" value="Unassembled WGS sequence"/>
</dbReference>
<gene>
    <name evidence="2" type="ORF">ElyMa_002386400</name>
</gene>
<feature type="region of interest" description="Disordered" evidence="1">
    <location>
        <begin position="90"/>
        <end position="127"/>
    </location>
</feature>
<dbReference type="AlphaFoldDB" id="A0AAV4GFX9"/>
<evidence type="ECO:0000256" key="1">
    <source>
        <dbReference type="SAM" id="MobiDB-lite"/>
    </source>
</evidence>
<keyword evidence="3" id="KW-1185">Reference proteome</keyword>
<reference evidence="2 3" key="1">
    <citation type="journal article" date="2021" name="Elife">
        <title>Chloroplast acquisition without the gene transfer in kleptoplastic sea slugs, Plakobranchus ocellatus.</title>
        <authorList>
            <person name="Maeda T."/>
            <person name="Takahashi S."/>
            <person name="Yoshida T."/>
            <person name="Shimamura S."/>
            <person name="Takaki Y."/>
            <person name="Nagai Y."/>
            <person name="Toyoda A."/>
            <person name="Suzuki Y."/>
            <person name="Arimoto A."/>
            <person name="Ishii H."/>
            <person name="Satoh N."/>
            <person name="Nishiyama T."/>
            <person name="Hasebe M."/>
            <person name="Maruyama T."/>
            <person name="Minagawa J."/>
            <person name="Obokata J."/>
            <person name="Shigenobu S."/>
        </authorList>
    </citation>
    <scope>NUCLEOTIDE SEQUENCE [LARGE SCALE GENOMIC DNA]</scope>
</reference>
<name>A0AAV4GFX9_9GAST</name>